<sequence>MANRSSILSYVSFSVFMLLFANLTYSESAKEMNLHVRRNHINMNMKKSTFTTSIDGMYSQNDFSSTRNMTNVKHKRHVRNRLQVKSKRRQVRDVASNPVDVATQDSECRIPDQQMAALSNSKHTSFYMFNDSNFNLAMIWTGTDGKELMALSTMEYTFFSEQSQLWISKDFGRSFVNINHRIRGAVIKAKDGVFKSSIDPQRVILVSYMEDQDMSQTRVYVTLNGGETFDESILPFYLDGAIVFHSTATNMLLAHSPYQQFKLWVSDDFGIHWRDVQSNVMSYSWGTKEMEPGALFVLVSSGTDKDKTGSGTRKLLRSTDYGKTFLAIKMNVYSFGVQGKFVFAAVDGGKGDNGRILYVSKDDGKTWSPTQLPVVTSDRFFSVLDMNEGMLFMHVDDEGDTGSGTLYTSDADGIVFSVSLKKHLFAEGSATTDFYRVASMRGVYMASQVGDDLSIHTNITFDRGGIWHPVKAPKGSKCKNSATSCSLQIHNRYSQIKGVNAPSSPLSQSSAVGLILAHGNVADALETHPPDVFISNDGGYNWTKALSGPHHYTVTNHGGLLLAISAEQDVTNTIKFSYDEGHCWNEYKFCDEPFSITGLLPEPSTNSLNVSIWGFGSEDRRWRIVTIDFSAVLKDECTEKDFDEWVPHLSNERRGCLLGLNETFERVKPDSLCRLNYAHEPKAKQSNPCSCTKDDYECDFGFSRKGESKECKVSADVDPSHLDICINGNEEKINTWGYRKIPGDMCVNGFQPVRSMDTLQQQCTSGLESNLSVEQLDGHQVKTWTIVMILLAVAFFSGILVFLLYRHNKLPCTRPSLASYRYSQLSDGDNLDKMIDLESHPTYHDSSDEVSTAYSIVQNIVGVFKPI</sequence>
<dbReference type="GO" id="GO:0006897">
    <property type="term" value="P:endocytosis"/>
    <property type="evidence" value="ECO:0007669"/>
    <property type="project" value="TreeGrafter"/>
</dbReference>
<keyword evidence="7" id="KW-1133">Transmembrane helix</keyword>
<feature type="chain" id="PRO_5037869617" description="VPS10 domain-containing protein" evidence="8">
    <location>
        <begin position="29"/>
        <end position="867"/>
    </location>
</feature>
<feature type="signal peptide" evidence="8">
    <location>
        <begin position="1"/>
        <end position="28"/>
    </location>
</feature>
<comment type="similarity">
    <text evidence="2">Belongs to the VPS10-related sortilin family.</text>
</comment>
<keyword evidence="11" id="KW-1185">Reference proteome</keyword>
<comment type="subcellular location">
    <subcellularLocation>
        <location evidence="1">Membrane</location>
    </subcellularLocation>
</comment>
<feature type="transmembrane region" description="Helical" evidence="7">
    <location>
        <begin position="784"/>
        <end position="805"/>
    </location>
</feature>
<dbReference type="InterPro" id="IPR050310">
    <property type="entry name" value="VPS10-sortilin"/>
</dbReference>
<dbReference type="InterPro" id="IPR036278">
    <property type="entry name" value="Sialidase_sf"/>
</dbReference>
<dbReference type="GO" id="GO:0005794">
    <property type="term" value="C:Golgi apparatus"/>
    <property type="evidence" value="ECO:0007669"/>
    <property type="project" value="TreeGrafter"/>
</dbReference>
<dbReference type="PANTHER" id="PTHR12106:SF23">
    <property type="entry name" value="SORTILIN"/>
    <property type="match status" value="1"/>
</dbReference>
<evidence type="ECO:0000256" key="6">
    <source>
        <dbReference type="ARBA" id="ARBA00023180"/>
    </source>
</evidence>
<evidence type="ECO:0000259" key="9">
    <source>
        <dbReference type="SMART" id="SM00602"/>
    </source>
</evidence>
<proteinExistence type="inferred from homology"/>
<dbReference type="GO" id="GO:0006895">
    <property type="term" value="P:Golgi to endosome transport"/>
    <property type="evidence" value="ECO:0007669"/>
    <property type="project" value="TreeGrafter"/>
</dbReference>
<name>A0A914B9E8_PATMI</name>
<organism evidence="10 11">
    <name type="scientific">Patiria miniata</name>
    <name type="common">Bat star</name>
    <name type="synonym">Asterina miniata</name>
    <dbReference type="NCBI Taxonomy" id="46514"/>
    <lineage>
        <taxon>Eukaryota</taxon>
        <taxon>Metazoa</taxon>
        <taxon>Echinodermata</taxon>
        <taxon>Eleutherozoa</taxon>
        <taxon>Asterozoa</taxon>
        <taxon>Asteroidea</taxon>
        <taxon>Valvatacea</taxon>
        <taxon>Valvatida</taxon>
        <taxon>Asterinidae</taxon>
        <taxon>Patiria</taxon>
    </lineage>
</organism>
<dbReference type="InterPro" id="IPR006581">
    <property type="entry name" value="VPS10"/>
</dbReference>
<dbReference type="OrthoDB" id="443634at2759"/>
<dbReference type="GeneID" id="119741058"/>
<keyword evidence="6" id="KW-0325">Glycoprotein</keyword>
<accession>A0A914B9E8</accession>
<dbReference type="SUPFAM" id="SSF110296">
    <property type="entry name" value="Oligoxyloglucan reducing end-specific cellobiohydrolase"/>
    <property type="match status" value="1"/>
</dbReference>
<evidence type="ECO:0000313" key="11">
    <source>
        <dbReference type="Proteomes" id="UP000887568"/>
    </source>
</evidence>
<dbReference type="CDD" id="cd15482">
    <property type="entry name" value="Sialidase_non-viral"/>
    <property type="match status" value="2"/>
</dbReference>
<dbReference type="SUPFAM" id="SSF50939">
    <property type="entry name" value="Sialidases"/>
    <property type="match status" value="1"/>
</dbReference>
<feature type="domain" description="VPS10" evidence="9">
    <location>
        <begin position="155"/>
        <end position="768"/>
    </location>
</feature>
<evidence type="ECO:0000256" key="7">
    <source>
        <dbReference type="SAM" id="Phobius"/>
    </source>
</evidence>
<dbReference type="GO" id="GO:0016050">
    <property type="term" value="P:vesicle organization"/>
    <property type="evidence" value="ECO:0007669"/>
    <property type="project" value="TreeGrafter"/>
</dbReference>
<evidence type="ECO:0000313" key="10">
    <source>
        <dbReference type="EnsemblMetazoa" id="XP_038072624.1"/>
    </source>
</evidence>
<evidence type="ECO:0000256" key="2">
    <source>
        <dbReference type="ARBA" id="ARBA00008251"/>
    </source>
</evidence>
<evidence type="ECO:0000256" key="8">
    <source>
        <dbReference type="SAM" id="SignalP"/>
    </source>
</evidence>
<dbReference type="InterPro" id="IPR031777">
    <property type="entry name" value="Sortilin_C"/>
</dbReference>
<keyword evidence="5 7" id="KW-0472">Membrane</keyword>
<dbReference type="Pfam" id="PF15902">
    <property type="entry name" value="Sortilin-Vps10"/>
    <property type="match status" value="1"/>
</dbReference>
<evidence type="ECO:0000256" key="5">
    <source>
        <dbReference type="ARBA" id="ARBA00023136"/>
    </source>
</evidence>
<keyword evidence="4" id="KW-0677">Repeat</keyword>
<protein>
    <recommendedName>
        <fullName evidence="9">VPS10 domain-containing protein</fullName>
    </recommendedName>
</protein>
<reference evidence="10" key="1">
    <citation type="submission" date="2022-11" db="UniProtKB">
        <authorList>
            <consortium name="EnsemblMetazoa"/>
        </authorList>
    </citation>
    <scope>IDENTIFICATION</scope>
</reference>
<evidence type="ECO:0000256" key="1">
    <source>
        <dbReference type="ARBA" id="ARBA00004370"/>
    </source>
</evidence>
<dbReference type="GO" id="GO:0016020">
    <property type="term" value="C:membrane"/>
    <property type="evidence" value="ECO:0007669"/>
    <property type="project" value="UniProtKB-SubCell"/>
</dbReference>
<dbReference type="Gene3D" id="2.10.70.80">
    <property type="match status" value="1"/>
</dbReference>
<dbReference type="PANTHER" id="PTHR12106">
    <property type="entry name" value="SORTILIN RELATED"/>
    <property type="match status" value="1"/>
</dbReference>
<dbReference type="GO" id="GO:0005829">
    <property type="term" value="C:cytosol"/>
    <property type="evidence" value="ECO:0007669"/>
    <property type="project" value="GOC"/>
</dbReference>
<dbReference type="Gene3D" id="2.130.10.10">
    <property type="entry name" value="YVTN repeat-like/Quinoprotein amine dehydrogenase"/>
    <property type="match status" value="1"/>
</dbReference>
<dbReference type="InterPro" id="IPR015943">
    <property type="entry name" value="WD40/YVTN_repeat-like_dom_sf"/>
</dbReference>
<dbReference type="RefSeq" id="XP_038072624.1">
    <property type="nucleotide sequence ID" value="XM_038216696.1"/>
</dbReference>
<evidence type="ECO:0000256" key="4">
    <source>
        <dbReference type="ARBA" id="ARBA00022737"/>
    </source>
</evidence>
<keyword evidence="7" id="KW-0812">Transmembrane</keyword>
<keyword evidence="3 8" id="KW-0732">Signal</keyword>
<dbReference type="Pfam" id="PF15901">
    <property type="entry name" value="Sortilin_C"/>
    <property type="match status" value="1"/>
</dbReference>
<dbReference type="EnsemblMetazoa" id="XM_038216696.1">
    <property type="protein sequence ID" value="XP_038072624.1"/>
    <property type="gene ID" value="LOC119741058"/>
</dbReference>
<dbReference type="AlphaFoldDB" id="A0A914B9E8"/>
<dbReference type="SMART" id="SM00602">
    <property type="entry name" value="VPS10"/>
    <property type="match status" value="1"/>
</dbReference>
<dbReference type="InterPro" id="IPR031778">
    <property type="entry name" value="Sortilin_N"/>
</dbReference>
<evidence type="ECO:0000256" key="3">
    <source>
        <dbReference type="ARBA" id="ARBA00022729"/>
    </source>
</evidence>
<dbReference type="Gene3D" id="3.30.60.270">
    <property type="match status" value="1"/>
</dbReference>
<dbReference type="OMA" id="DCNEGDY"/>
<dbReference type="Proteomes" id="UP000887568">
    <property type="component" value="Unplaced"/>
</dbReference>